<protein>
    <submittedName>
        <fullName evidence="9">Sulfate transporter 4.1, chloroplastic</fullName>
    </submittedName>
</protein>
<reference evidence="9 10" key="1">
    <citation type="journal article" date="2016" name="DNA Res.">
        <title>The draft genome of MD-2 pineapple using hybrid error correction of long reads.</title>
        <authorList>
            <person name="Redwan R.M."/>
            <person name="Saidin A."/>
            <person name="Kumar S.V."/>
        </authorList>
    </citation>
    <scope>NUCLEOTIDE SEQUENCE [LARGE SCALE GENOMIC DNA]</scope>
    <source>
        <strain evidence="10">cv. MD2</strain>
        <tissue evidence="9">Leaf</tissue>
    </source>
</reference>
<dbReference type="NCBIfam" id="TIGR00815">
    <property type="entry name" value="sulP"/>
    <property type="match status" value="1"/>
</dbReference>
<dbReference type="PROSITE" id="PS01130">
    <property type="entry name" value="SLC26A"/>
    <property type="match status" value="1"/>
</dbReference>
<feature type="transmembrane region" description="Helical" evidence="7">
    <location>
        <begin position="449"/>
        <end position="480"/>
    </location>
</feature>
<dbReference type="Pfam" id="PF01740">
    <property type="entry name" value="STAS"/>
    <property type="match status" value="1"/>
</dbReference>
<dbReference type="FunFam" id="3.30.750.24:FF:000002">
    <property type="entry name" value="Sulfate transporter 31"/>
    <property type="match status" value="1"/>
</dbReference>
<dbReference type="Gene3D" id="3.30.750.24">
    <property type="entry name" value="STAS domain"/>
    <property type="match status" value="1"/>
</dbReference>
<feature type="transmembrane region" description="Helical" evidence="7">
    <location>
        <begin position="245"/>
        <end position="262"/>
    </location>
</feature>
<feature type="region of interest" description="Disordered" evidence="6">
    <location>
        <begin position="653"/>
        <end position="674"/>
    </location>
</feature>
<keyword evidence="5 7" id="KW-0472">Membrane</keyword>
<dbReference type="InterPro" id="IPR001902">
    <property type="entry name" value="SLC26A/SulP_fam"/>
</dbReference>
<feature type="transmembrane region" description="Helical" evidence="7">
    <location>
        <begin position="356"/>
        <end position="375"/>
    </location>
</feature>
<dbReference type="InterPro" id="IPR036513">
    <property type="entry name" value="STAS_dom_sf"/>
</dbReference>
<organism evidence="9 10">
    <name type="scientific">Ananas comosus</name>
    <name type="common">Pineapple</name>
    <name type="synonym">Ananas ananas</name>
    <dbReference type="NCBI Taxonomy" id="4615"/>
    <lineage>
        <taxon>Eukaryota</taxon>
        <taxon>Viridiplantae</taxon>
        <taxon>Streptophyta</taxon>
        <taxon>Embryophyta</taxon>
        <taxon>Tracheophyta</taxon>
        <taxon>Spermatophyta</taxon>
        <taxon>Magnoliopsida</taxon>
        <taxon>Liliopsida</taxon>
        <taxon>Poales</taxon>
        <taxon>Bromeliaceae</taxon>
        <taxon>Bromelioideae</taxon>
        <taxon>Ananas</taxon>
    </lineage>
</organism>
<keyword evidence="4 7" id="KW-1133">Transmembrane helix</keyword>
<accession>A0A199V5J8</accession>
<evidence type="ECO:0000256" key="2">
    <source>
        <dbReference type="ARBA" id="ARBA00022448"/>
    </source>
</evidence>
<keyword evidence="2" id="KW-0813">Transport</keyword>
<dbReference type="Pfam" id="PF00916">
    <property type="entry name" value="Sulfate_transp"/>
    <property type="match status" value="1"/>
</dbReference>
<evidence type="ECO:0000256" key="4">
    <source>
        <dbReference type="ARBA" id="ARBA00022989"/>
    </source>
</evidence>
<comment type="subcellular location">
    <subcellularLocation>
        <location evidence="1">Membrane</location>
        <topology evidence="1">Multi-pass membrane protein</topology>
    </subcellularLocation>
</comment>
<dbReference type="STRING" id="4615.A0A199V5J8"/>
<evidence type="ECO:0000313" key="10">
    <source>
        <dbReference type="Proteomes" id="UP000092600"/>
    </source>
</evidence>
<dbReference type="AlphaFoldDB" id="A0A199V5J8"/>
<dbReference type="SUPFAM" id="SSF52091">
    <property type="entry name" value="SpoIIaa-like"/>
    <property type="match status" value="1"/>
</dbReference>
<dbReference type="GO" id="GO:0016020">
    <property type="term" value="C:membrane"/>
    <property type="evidence" value="ECO:0007669"/>
    <property type="project" value="UniProtKB-SubCell"/>
</dbReference>
<evidence type="ECO:0000256" key="6">
    <source>
        <dbReference type="SAM" id="MobiDB-lite"/>
    </source>
</evidence>
<keyword evidence="3 7" id="KW-0812">Transmembrane</keyword>
<evidence type="ECO:0000256" key="1">
    <source>
        <dbReference type="ARBA" id="ARBA00004141"/>
    </source>
</evidence>
<evidence type="ECO:0000259" key="8">
    <source>
        <dbReference type="PROSITE" id="PS50801"/>
    </source>
</evidence>
<dbReference type="InterPro" id="IPR011547">
    <property type="entry name" value="SLC26A/SulP_dom"/>
</dbReference>
<evidence type="ECO:0000256" key="3">
    <source>
        <dbReference type="ARBA" id="ARBA00022692"/>
    </source>
</evidence>
<feature type="domain" description="STAS" evidence="8">
    <location>
        <begin position="505"/>
        <end position="629"/>
    </location>
</feature>
<proteinExistence type="predicted"/>
<dbReference type="PANTHER" id="PTHR11814">
    <property type="entry name" value="SULFATE TRANSPORTER"/>
    <property type="match status" value="1"/>
</dbReference>
<dbReference type="Proteomes" id="UP000092600">
    <property type="component" value="Unassembled WGS sequence"/>
</dbReference>
<feature type="transmembrane region" description="Helical" evidence="7">
    <location>
        <begin position="160"/>
        <end position="182"/>
    </location>
</feature>
<feature type="transmembrane region" description="Helical" evidence="7">
    <location>
        <begin position="320"/>
        <end position="344"/>
    </location>
</feature>
<dbReference type="GO" id="GO:0008271">
    <property type="term" value="F:secondary active sulfate transmembrane transporter activity"/>
    <property type="evidence" value="ECO:0007669"/>
    <property type="project" value="InterPro"/>
</dbReference>
<comment type="caution">
    <text evidence="9">The sequence shown here is derived from an EMBL/GenBank/DDBJ whole genome shotgun (WGS) entry which is preliminary data.</text>
</comment>
<feature type="transmembrane region" description="Helical" evidence="7">
    <location>
        <begin position="194"/>
        <end position="216"/>
    </location>
</feature>
<evidence type="ECO:0000256" key="5">
    <source>
        <dbReference type="ARBA" id="ARBA00023136"/>
    </source>
</evidence>
<gene>
    <name evidence="9" type="ORF">ACMD2_02266</name>
</gene>
<feature type="transmembrane region" description="Helical" evidence="7">
    <location>
        <begin position="421"/>
        <end position="442"/>
    </location>
</feature>
<feature type="transmembrane region" description="Helical" evidence="7">
    <location>
        <begin position="510"/>
        <end position="527"/>
    </location>
</feature>
<dbReference type="InterPro" id="IPR018045">
    <property type="entry name" value="S04_transporter_CS"/>
</dbReference>
<dbReference type="CDD" id="cd07042">
    <property type="entry name" value="STAS_SulP_like_sulfate_transporter"/>
    <property type="match status" value="1"/>
</dbReference>
<dbReference type="EMBL" id="LSRQ01003221">
    <property type="protein sequence ID" value="OAY72161.1"/>
    <property type="molecule type" value="Genomic_DNA"/>
</dbReference>
<dbReference type="InterPro" id="IPR002645">
    <property type="entry name" value="STAS_dom"/>
</dbReference>
<dbReference type="PROSITE" id="PS50801">
    <property type="entry name" value="STAS"/>
    <property type="match status" value="1"/>
</dbReference>
<sequence>MEISYATSSNLNIADSDVIKGLARHVRGPARAGLGPLVGPTPSSSALIPSAPSLFAQWWSKLRSMSALHVMEFVFPCTRWIRTYQWQEYFQMDLMAGITAMSYAKLAGLHPIYGLYSGFVPIFVYAIFGSSRQLAIGPVTLVSLLVSNVLGNIVDPSDALYTELAILLAFMVGVLECIMGLLRLGWLLRFISHSVISGFVTSSAIVIALSQAKYFLGYNVERSSKIVPLARSIIAGAADFSWPPFLMGSTILAIILLMKYLGNSKKSLRFLRASGPLTAVILGTTFVKTFRPSSISVVGEIPQGLPQFHIPRGFEYAQSLLSTAVLITGVAILESVGIAKALAAKNGYDLDSNQELFGLGMANICGSFFSSYPATGSFSRSAVNHETGAKTGLSGVIMGCTMGCALYFLTPLFRDIPQCALAAIVISVGISLVDYEEAAFLWRVDKKDFLLWTITCIITLFLGIEIGVLVGVSASLAFVIHESANPHIAVLGRLPGTTVYRNIEQYPEAYIYYGIVVVRIDAPIYFANISYIKDRLREYELDSTGATKDTQEKERIYFVIIEMAAVPYIDSSAVQALKDLHQEYKSREIQMAFSNPNRKVLITLSRAGLIELIGKRWYFVSAHDAVKACLQYMENFHGSMPVAPSGLVQCRWRQSDGGDESNSDQEPLLSPREV</sequence>
<evidence type="ECO:0000313" key="9">
    <source>
        <dbReference type="EMBL" id="OAY72161.1"/>
    </source>
</evidence>
<feature type="transmembrane region" description="Helical" evidence="7">
    <location>
        <begin position="387"/>
        <end position="409"/>
    </location>
</feature>
<name>A0A199V5J8_ANACO</name>
<evidence type="ECO:0000256" key="7">
    <source>
        <dbReference type="SAM" id="Phobius"/>
    </source>
</evidence>
<feature type="transmembrane region" description="Helical" evidence="7">
    <location>
        <begin position="112"/>
        <end position="128"/>
    </location>
</feature>